<comment type="caution">
    <text evidence="2">The sequence shown here is derived from an EMBL/GenBank/DDBJ whole genome shotgun (WGS) entry which is preliminary data.</text>
</comment>
<sequence length="216" mass="23219">MLPDASLLWLAIASAAATELHPTWTPTTSVQAPLVSNCVDWYEAARGDSCYSISKPRHLSILAFLSMNPQIHENCALVFPHYCQFRHGASSLLYADGAGATHSRRSGDRDFGFGDDDSYGGRARLRGEAGPSTAHTGSTSSASGVMITEIEWVDLAKQVPFAGAVFVFGNAEAVKDAGEIYTDEETIHMETALNAKVYPIDTMAPASQVQQTEVHP</sequence>
<reference evidence="2 3" key="1">
    <citation type="submission" date="2018-06" db="EMBL/GenBank/DDBJ databases">
        <title>Complete Genomes of Monosporascus.</title>
        <authorList>
            <person name="Robinson A.J."/>
            <person name="Natvig D.O."/>
        </authorList>
    </citation>
    <scope>NUCLEOTIDE SEQUENCE [LARGE SCALE GENOMIC DNA]</scope>
    <source>
        <strain evidence="2 3">CBS 609.92</strain>
    </source>
</reference>
<dbReference type="InterPro" id="IPR018392">
    <property type="entry name" value="LysM"/>
</dbReference>
<dbReference type="InterPro" id="IPR036779">
    <property type="entry name" value="LysM_dom_sf"/>
</dbReference>
<keyword evidence="3" id="KW-1185">Reference proteome</keyword>
<dbReference type="CDD" id="cd00118">
    <property type="entry name" value="LysM"/>
    <property type="match status" value="1"/>
</dbReference>
<organism evidence="2 3">
    <name type="scientific">Monosporascus cannonballus</name>
    <dbReference type="NCBI Taxonomy" id="155416"/>
    <lineage>
        <taxon>Eukaryota</taxon>
        <taxon>Fungi</taxon>
        <taxon>Dikarya</taxon>
        <taxon>Ascomycota</taxon>
        <taxon>Pezizomycotina</taxon>
        <taxon>Sordariomycetes</taxon>
        <taxon>Xylariomycetidae</taxon>
        <taxon>Xylariales</taxon>
        <taxon>Xylariales incertae sedis</taxon>
        <taxon>Monosporascus</taxon>
    </lineage>
</organism>
<protein>
    <recommendedName>
        <fullName evidence="4">LysM domain-containing protein</fullName>
    </recommendedName>
</protein>
<dbReference type="Proteomes" id="UP000294003">
    <property type="component" value="Unassembled WGS sequence"/>
</dbReference>
<evidence type="ECO:0000313" key="2">
    <source>
        <dbReference type="EMBL" id="RYO82729.1"/>
    </source>
</evidence>
<gene>
    <name evidence="2" type="ORF">DL762_006469</name>
</gene>
<proteinExistence type="predicted"/>
<dbReference type="Gene3D" id="3.10.350.10">
    <property type="entry name" value="LysM domain"/>
    <property type="match status" value="1"/>
</dbReference>
<evidence type="ECO:0008006" key="4">
    <source>
        <dbReference type="Google" id="ProtNLM"/>
    </source>
</evidence>
<evidence type="ECO:0000313" key="3">
    <source>
        <dbReference type="Proteomes" id="UP000294003"/>
    </source>
</evidence>
<feature type="chain" id="PRO_5045895534" description="LysM domain-containing protein" evidence="1">
    <location>
        <begin position="18"/>
        <end position="216"/>
    </location>
</feature>
<accession>A0ABY0H1Z2</accession>
<evidence type="ECO:0000256" key="1">
    <source>
        <dbReference type="SAM" id="SignalP"/>
    </source>
</evidence>
<keyword evidence="1" id="KW-0732">Signal</keyword>
<name>A0ABY0H1Z2_9PEZI</name>
<feature type="signal peptide" evidence="1">
    <location>
        <begin position="1"/>
        <end position="17"/>
    </location>
</feature>
<dbReference type="EMBL" id="QJNS01000208">
    <property type="protein sequence ID" value="RYO82729.1"/>
    <property type="molecule type" value="Genomic_DNA"/>
</dbReference>